<dbReference type="Pfam" id="PF00498">
    <property type="entry name" value="FHA"/>
    <property type="match status" value="1"/>
</dbReference>
<proteinExistence type="predicted"/>
<evidence type="ECO:0000313" key="5">
    <source>
        <dbReference type="EMBL" id="HGT40175.1"/>
    </source>
</evidence>
<dbReference type="SUPFAM" id="SSF49879">
    <property type="entry name" value="SMAD/FHA domain"/>
    <property type="match status" value="1"/>
</dbReference>
<dbReference type="InterPro" id="IPR002372">
    <property type="entry name" value="PQQ_rpt_dom"/>
</dbReference>
<dbReference type="Gene3D" id="2.60.200.20">
    <property type="match status" value="1"/>
</dbReference>
<dbReference type="Pfam" id="PF13360">
    <property type="entry name" value="PQQ_2"/>
    <property type="match status" value="1"/>
</dbReference>
<dbReference type="CDD" id="cd00060">
    <property type="entry name" value="FHA"/>
    <property type="match status" value="1"/>
</dbReference>
<evidence type="ECO:0000256" key="2">
    <source>
        <dbReference type="SAM" id="Phobius"/>
    </source>
</evidence>
<dbReference type="InterPro" id="IPR000253">
    <property type="entry name" value="FHA_dom"/>
</dbReference>
<organism evidence="5">
    <name type="scientific">Schlesneria paludicola</name>
    <dbReference type="NCBI Taxonomy" id="360056"/>
    <lineage>
        <taxon>Bacteria</taxon>
        <taxon>Pseudomonadati</taxon>
        <taxon>Planctomycetota</taxon>
        <taxon>Planctomycetia</taxon>
        <taxon>Planctomycetales</taxon>
        <taxon>Planctomycetaceae</taxon>
        <taxon>Schlesneria</taxon>
    </lineage>
</organism>
<dbReference type="Gene3D" id="1.25.40.10">
    <property type="entry name" value="Tetratricopeptide repeat domain"/>
    <property type="match status" value="1"/>
</dbReference>
<accession>A0A7C4LM61</accession>
<feature type="domain" description="Pyrrolo-quinoline quinone repeat" evidence="4">
    <location>
        <begin position="466"/>
        <end position="575"/>
    </location>
</feature>
<protein>
    <submittedName>
        <fullName evidence="5">FHA domain-containing protein</fullName>
    </submittedName>
</protein>
<dbReference type="Gene3D" id="2.130.10.10">
    <property type="entry name" value="YVTN repeat-like/Quinoprotein amine dehydrogenase"/>
    <property type="match status" value="2"/>
</dbReference>
<feature type="transmembrane region" description="Helical" evidence="2">
    <location>
        <begin position="185"/>
        <end position="206"/>
    </location>
</feature>
<feature type="region of interest" description="Disordered" evidence="1">
    <location>
        <begin position="101"/>
        <end position="138"/>
    </location>
</feature>
<dbReference type="InterPro" id="IPR008984">
    <property type="entry name" value="SMAD_FHA_dom_sf"/>
</dbReference>
<dbReference type="InterPro" id="IPR011047">
    <property type="entry name" value="Quinoprotein_ADH-like_sf"/>
</dbReference>
<name>A0A7C4LM61_9PLAN</name>
<evidence type="ECO:0000259" key="3">
    <source>
        <dbReference type="Pfam" id="PF00498"/>
    </source>
</evidence>
<dbReference type="EMBL" id="DSVQ01000016">
    <property type="protein sequence ID" value="HGT40175.1"/>
    <property type="molecule type" value="Genomic_DNA"/>
</dbReference>
<keyword evidence="2" id="KW-0472">Membrane</keyword>
<dbReference type="PANTHER" id="PTHR34512">
    <property type="entry name" value="CELL SURFACE PROTEIN"/>
    <property type="match status" value="1"/>
</dbReference>
<feature type="domain" description="FHA" evidence="3">
    <location>
        <begin position="24"/>
        <end position="86"/>
    </location>
</feature>
<gene>
    <name evidence="5" type="ORF">ENS64_13080</name>
</gene>
<keyword evidence="2" id="KW-0812">Transmembrane</keyword>
<keyword evidence="2" id="KW-1133">Transmembrane helix</keyword>
<evidence type="ECO:0000259" key="4">
    <source>
        <dbReference type="Pfam" id="PF13360"/>
    </source>
</evidence>
<sequence length="1135" mass="124403">MPNLEIKFSDGRQQSLVLNKTTPITIGAQAFNDVCVLEDDVSPLHCRIGWIKTGFEVTAATPRGVDVNGTLVERAVLKPGDVLRIGHTDILYDDAGARESAAVSRAPQRGASAEPSRYDDAATAESEPESSTDDRGAVAERALHRRTLETGRADSKGGLARQIASELHGARHRPGEQEILRSPTILFLSIGTAVTLLIALVIWFLMGREQQLRLFEQAENELRDGKYAQAIERYEEFLQRYPMHRLSRKALIGAGRARVQREISGATPEWDRAWEQLNNLVTANRNSPDYRDLQPLVRDFAEQIAIGSAKSAETLKDASLLEITSLATALMERSADPDTPQTGPLELIRTATERARVAIAKQARLDEAVAQMQAALTQKQPIAALSARAQLLRQFPEFAREPRVRQALERALAAEKDSFRVEDFDRRARQDDLPAIHAVTPAFHSRSRSEETSLGQTVLLVAQDALYAVDTITGEPVWRRTAGLDMPFFPVAVRGAVNGWLFFDTRQQELMLCRAEDGKVIWRQSLEQPPLRAAPCVEEGQIYVSTRGGRIERLDLETGRHTARVQFSQELAGSPVMSPGKTHLFVAGERGLIYSVRRHPLECASITFTDHAPQAVRAPLLVLGRLLLVCENDRGESARLRLWDASQPDALLPEVGGEPPRIAGAVFEAPVLRGSQLVVSSSGERLAAFAVSDEPGRMGLAPIGQYRLQDNYSGPQYVTLGPDQQFWVSSSAFRRFEIAADSLRMVSNPVAVGWTAQPLQAVGETFFVARRPFFADAVMLTNIDRDRMTGTWRFVAGARPKVLLASAAGGATIVSDAGLVFRVPATRLHQTGIEFRSGAELEIPPELREAPVIGTLSDGRVAFSIAGASPKLWLIDAEGRVAAGPSVDRPAECLPLLLREGLLWPAPGRLQVKPLSGTQRYEDWRAPAESEEDEQPRWVWLRPLGASEFLGCRRDGVIRRFQVRKGDVPHVLEVASVQPSLALDIPPVLLGETLACATAERKLQWLDARTFDITAGPELPASVSGLWAVDGKLLAQTADHQLWLFAAGATGQPEWKSQHASFPVLDALLVGDSEVWVAGPQGQLVALRKESGDIVRRKQVPQALGLGVHELAGVLWAVAVDGTLYRVQDLPDVQP</sequence>
<reference evidence="5" key="1">
    <citation type="journal article" date="2020" name="mSystems">
        <title>Genome- and Community-Level Interaction Insights into Carbon Utilization and Element Cycling Functions of Hydrothermarchaeota in Hydrothermal Sediment.</title>
        <authorList>
            <person name="Zhou Z."/>
            <person name="Liu Y."/>
            <person name="Xu W."/>
            <person name="Pan J."/>
            <person name="Luo Z.H."/>
            <person name="Li M."/>
        </authorList>
    </citation>
    <scope>NUCLEOTIDE SEQUENCE [LARGE SCALE GENOMIC DNA]</scope>
    <source>
        <strain evidence="5">SpSt-508</strain>
    </source>
</reference>
<dbReference type="AlphaFoldDB" id="A0A7C4LM61"/>
<dbReference type="InterPro" id="IPR011990">
    <property type="entry name" value="TPR-like_helical_dom_sf"/>
</dbReference>
<dbReference type="SUPFAM" id="SSF50998">
    <property type="entry name" value="Quinoprotein alcohol dehydrogenase-like"/>
    <property type="match status" value="1"/>
</dbReference>
<comment type="caution">
    <text evidence="5">The sequence shown here is derived from an EMBL/GenBank/DDBJ whole genome shotgun (WGS) entry which is preliminary data.</text>
</comment>
<dbReference type="InterPro" id="IPR015943">
    <property type="entry name" value="WD40/YVTN_repeat-like_dom_sf"/>
</dbReference>
<dbReference type="PANTHER" id="PTHR34512:SF30">
    <property type="entry name" value="OUTER MEMBRANE PROTEIN ASSEMBLY FACTOR BAMB"/>
    <property type="match status" value="1"/>
</dbReference>
<evidence type="ECO:0000256" key="1">
    <source>
        <dbReference type="SAM" id="MobiDB-lite"/>
    </source>
</evidence>